<reference evidence="2 3" key="1">
    <citation type="submission" date="2019-08" db="EMBL/GenBank/DDBJ databases">
        <title>Whole genome of Aphis craccivora.</title>
        <authorList>
            <person name="Voronova N.V."/>
            <person name="Shulinski R.S."/>
            <person name="Bandarenka Y.V."/>
            <person name="Zhorov D.G."/>
            <person name="Warner D."/>
        </authorList>
    </citation>
    <scope>NUCLEOTIDE SEQUENCE [LARGE SCALE GENOMIC DNA]</scope>
    <source>
        <strain evidence="2">180601</strain>
        <tissue evidence="2">Whole Body</tissue>
    </source>
</reference>
<accession>A0A6G0YQY2</accession>
<feature type="compositionally biased region" description="Polar residues" evidence="1">
    <location>
        <begin position="190"/>
        <end position="225"/>
    </location>
</feature>
<dbReference type="Proteomes" id="UP000478052">
    <property type="component" value="Unassembled WGS sequence"/>
</dbReference>
<sequence length="225" mass="25563">MFCSTSSSLNELELARLFKPGFKPVDTIRLEAALKILPAKFNGAYQEDLELFLEQCEFAIMFANEKAKQRLLQGIIIRLTGKARVAVKFRSIQSWNELKETLKTSLEPQRTTSHLYLELYSSKQKPEEDVMAYSTRNGKSSTKNQARPVFTVIKWDIGPETVAIKLIQPSHQPEHQQALYPKHLRGGEPTNASTQNSKNSPLSTGRQPQNSHNLIRRNILNNTAR</sequence>
<evidence type="ECO:0000313" key="3">
    <source>
        <dbReference type="Proteomes" id="UP000478052"/>
    </source>
</evidence>
<dbReference type="AlphaFoldDB" id="A0A6G0YQY2"/>
<organism evidence="2 3">
    <name type="scientific">Aphis craccivora</name>
    <name type="common">Cowpea aphid</name>
    <dbReference type="NCBI Taxonomy" id="307492"/>
    <lineage>
        <taxon>Eukaryota</taxon>
        <taxon>Metazoa</taxon>
        <taxon>Ecdysozoa</taxon>
        <taxon>Arthropoda</taxon>
        <taxon>Hexapoda</taxon>
        <taxon>Insecta</taxon>
        <taxon>Pterygota</taxon>
        <taxon>Neoptera</taxon>
        <taxon>Paraneoptera</taxon>
        <taxon>Hemiptera</taxon>
        <taxon>Sternorrhyncha</taxon>
        <taxon>Aphidomorpha</taxon>
        <taxon>Aphidoidea</taxon>
        <taxon>Aphididae</taxon>
        <taxon>Aphidini</taxon>
        <taxon>Aphis</taxon>
        <taxon>Aphis</taxon>
    </lineage>
</organism>
<gene>
    <name evidence="2" type="ORF">FWK35_00021077</name>
</gene>
<keyword evidence="3" id="KW-1185">Reference proteome</keyword>
<feature type="region of interest" description="Disordered" evidence="1">
    <location>
        <begin position="183"/>
        <end position="225"/>
    </location>
</feature>
<protein>
    <submittedName>
        <fullName evidence="2">CCHC-type domain-containing protein</fullName>
    </submittedName>
</protein>
<evidence type="ECO:0000256" key="1">
    <source>
        <dbReference type="SAM" id="MobiDB-lite"/>
    </source>
</evidence>
<evidence type="ECO:0000313" key="2">
    <source>
        <dbReference type="EMBL" id="KAF0760012.1"/>
    </source>
</evidence>
<dbReference type="EMBL" id="VUJU01002814">
    <property type="protein sequence ID" value="KAF0760012.1"/>
    <property type="molecule type" value="Genomic_DNA"/>
</dbReference>
<proteinExistence type="predicted"/>
<name>A0A6G0YQY2_APHCR</name>
<dbReference type="OrthoDB" id="6628276at2759"/>
<comment type="caution">
    <text evidence="2">The sequence shown here is derived from an EMBL/GenBank/DDBJ whole genome shotgun (WGS) entry which is preliminary data.</text>
</comment>